<name>A0A845EWQ4_9BACL</name>
<evidence type="ECO:0008006" key="3">
    <source>
        <dbReference type="Google" id="ProtNLM"/>
    </source>
</evidence>
<dbReference type="Proteomes" id="UP000447833">
    <property type="component" value="Unassembled WGS sequence"/>
</dbReference>
<accession>A0A845EWQ4</accession>
<proteinExistence type="predicted"/>
<evidence type="ECO:0000313" key="1">
    <source>
        <dbReference type="EMBL" id="MYL62975.1"/>
    </source>
</evidence>
<dbReference type="EMBL" id="WMEY01000002">
    <property type="protein sequence ID" value="MYL62975.1"/>
    <property type="molecule type" value="Genomic_DNA"/>
</dbReference>
<evidence type="ECO:0000313" key="2">
    <source>
        <dbReference type="Proteomes" id="UP000447833"/>
    </source>
</evidence>
<dbReference type="RefSeq" id="WP_160918701.1">
    <property type="nucleotide sequence ID" value="NZ_WMEY01000002.1"/>
</dbReference>
<protein>
    <recommendedName>
        <fullName evidence="3">YrzI family small protein</fullName>
    </recommendedName>
</protein>
<sequence>MTLNLVFVTVTVTINRYRQTLDQELNHKRRREIIDANQYKQSFYIHH</sequence>
<reference evidence="1 2" key="1">
    <citation type="submission" date="2019-11" db="EMBL/GenBank/DDBJ databases">
        <title>Genome sequences of 17 halophilic strains isolated from different environments.</title>
        <authorList>
            <person name="Furrow R.E."/>
        </authorList>
    </citation>
    <scope>NUCLEOTIDE SEQUENCE [LARGE SCALE GENOMIC DNA]</scope>
    <source>
        <strain evidence="1 2">22506_14_FS</strain>
    </source>
</reference>
<comment type="caution">
    <text evidence="1">The sequence shown here is derived from an EMBL/GenBank/DDBJ whole genome shotgun (WGS) entry which is preliminary data.</text>
</comment>
<organism evidence="1 2">
    <name type="scientific">Guptibacillus hwajinpoensis</name>
    <dbReference type="NCBI Taxonomy" id="208199"/>
    <lineage>
        <taxon>Bacteria</taxon>
        <taxon>Bacillati</taxon>
        <taxon>Bacillota</taxon>
        <taxon>Bacilli</taxon>
        <taxon>Bacillales</taxon>
        <taxon>Guptibacillaceae</taxon>
        <taxon>Guptibacillus</taxon>
    </lineage>
</organism>
<dbReference type="AlphaFoldDB" id="A0A845EWQ4"/>
<gene>
    <name evidence="1" type="ORF">GLW07_06340</name>
</gene>